<evidence type="ECO:0000313" key="3">
    <source>
        <dbReference type="Proteomes" id="UP001287356"/>
    </source>
</evidence>
<protein>
    <submittedName>
        <fullName evidence="2">Uncharacterized protein</fullName>
    </submittedName>
</protein>
<proteinExistence type="predicted"/>
<evidence type="ECO:0000256" key="1">
    <source>
        <dbReference type="SAM" id="MobiDB-lite"/>
    </source>
</evidence>
<keyword evidence="3" id="KW-1185">Reference proteome</keyword>
<comment type="caution">
    <text evidence="2">The sequence shown here is derived from an EMBL/GenBank/DDBJ whole genome shotgun (WGS) entry which is preliminary data.</text>
</comment>
<dbReference type="EMBL" id="JAULSN010000008">
    <property type="protein sequence ID" value="KAK3365931.1"/>
    <property type="molecule type" value="Genomic_DNA"/>
</dbReference>
<accession>A0AAE0JWX9</accession>
<reference evidence="2" key="2">
    <citation type="submission" date="2023-06" db="EMBL/GenBank/DDBJ databases">
        <authorList>
            <consortium name="Lawrence Berkeley National Laboratory"/>
            <person name="Haridas S."/>
            <person name="Hensen N."/>
            <person name="Bonometti L."/>
            <person name="Westerberg I."/>
            <person name="Brannstrom I.O."/>
            <person name="Guillou S."/>
            <person name="Cros-Aarteil S."/>
            <person name="Calhoun S."/>
            <person name="Kuo A."/>
            <person name="Mondo S."/>
            <person name="Pangilinan J."/>
            <person name="Riley R."/>
            <person name="Labutti K."/>
            <person name="Andreopoulos B."/>
            <person name="Lipzen A."/>
            <person name="Chen C."/>
            <person name="Yanf M."/>
            <person name="Daum C."/>
            <person name="Ng V."/>
            <person name="Clum A."/>
            <person name="Steindorff A."/>
            <person name="Ohm R."/>
            <person name="Martin F."/>
            <person name="Silar P."/>
            <person name="Natvig D."/>
            <person name="Lalanne C."/>
            <person name="Gautier V."/>
            <person name="Ament-Velasquez S.L."/>
            <person name="Kruys A."/>
            <person name="Hutchinson M.I."/>
            <person name="Powell A.J."/>
            <person name="Barry K."/>
            <person name="Miller A.N."/>
            <person name="Grigoriev I.V."/>
            <person name="Debuchy R."/>
            <person name="Gladieux P."/>
            <person name="Thoren M.H."/>
            <person name="Johannesson H."/>
        </authorList>
    </citation>
    <scope>NUCLEOTIDE SEQUENCE</scope>
    <source>
        <strain evidence="2">CBS 958.72</strain>
    </source>
</reference>
<feature type="region of interest" description="Disordered" evidence="1">
    <location>
        <begin position="187"/>
        <end position="214"/>
    </location>
</feature>
<evidence type="ECO:0000313" key="2">
    <source>
        <dbReference type="EMBL" id="KAK3365931.1"/>
    </source>
</evidence>
<reference evidence="2" key="1">
    <citation type="journal article" date="2023" name="Mol. Phylogenet. Evol.">
        <title>Genome-scale phylogeny and comparative genomics of the fungal order Sordariales.</title>
        <authorList>
            <person name="Hensen N."/>
            <person name="Bonometti L."/>
            <person name="Westerberg I."/>
            <person name="Brannstrom I.O."/>
            <person name="Guillou S."/>
            <person name="Cros-Aarteil S."/>
            <person name="Calhoun S."/>
            <person name="Haridas S."/>
            <person name="Kuo A."/>
            <person name="Mondo S."/>
            <person name="Pangilinan J."/>
            <person name="Riley R."/>
            <person name="LaButti K."/>
            <person name="Andreopoulos B."/>
            <person name="Lipzen A."/>
            <person name="Chen C."/>
            <person name="Yan M."/>
            <person name="Daum C."/>
            <person name="Ng V."/>
            <person name="Clum A."/>
            <person name="Steindorff A."/>
            <person name="Ohm R.A."/>
            <person name="Martin F."/>
            <person name="Silar P."/>
            <person name="Natvig D.O."/>
            <person name="Lalanne C."/>
            <person name="Gautier V."/>
            <person name="Ament-Velasquez S.L."/>
            <person name="Kruys A."/>
            <person name="Hutchinson M.I."/>
            <person name="Powell A.J."/>
            <person name="Barry K."/>
            <person name="Miller A.N."/>
            <person name="Grigoriev I.V."/>
            <person name="Debuchy R."/>
            <person name="Gladieux P."/>
            <person name="Hiltunen Thoren M."/>
            <person name="Johannesson H."/>
        </authorList>
    </citation>
    <scope>NUCLEOTIDE SEQUENCE</scope>
    <source>
        <strain evidence="2">CBS 958.72</strain>
    </source>
</reference>
<name>A0AAE0JWX9_9PEZI</name>
<sequence length="235" mass="26024">MGQSDALLNIYYRYIFTNVENLCSRNREVAVAQCLRFFAFTSHTCGNDTTSCFSPSACFLFLPASRVFALLVTATPNSTFQLSLPIKWDGRDAAAAAGGALALRLSGAAGTRSCFLPRVGGNAMAAVLWARQHATTGRVPFCHCHGHVRLSRPVQQGRARCSCLHTRMCAILCLCFCFCLKSPERIGGARGESSRSTTRKRKEEEEEEEEILKKEERSVSLVSFAKSIHRRETKF</sequence>
<dbReference type="AlphaFoldDB" id="A0AAE0JWX9"/>
<organism evidence="2 3">
    <name type="scientific">Lasiosphaeria ovina</name>
    <dbReference type="NCBI Taxonomy" id="92902"/>
    <lineage>
        <taxon>Eukaryota</taxon>
        <taxon>Fungi</taxon>
        <taxon>Dikarya</taxon>
        <taxon>Ascomycota</taxon>
        <taxon>Pezizomycotina</taxon>
        <taxon>Sordariomycetes</taxon>
        <taxon>Sordariomycetidae</taxon>
        <taxon>Sordariales</taxon>
        <taxon>Lasiosphaeriaceae</taxon>
        <taxon>Lasiosphaeria</taxon>
    </lineage>
</organism>
<dbReference type="Proteomes" id="UP001287356">
    <property type="component" value="Unassembled WGS sequence"/>
</dbReference>
<gene>
    <name evidence="2" type="ORF">B0T24DRAFT_406442</name>
</gene>